<proteinExistence type="predicted"/>
<accession>A0A917CD03</accession>
<keyword evidence="1" id="KW-0812">Transmembrane</keyword>
<evidence type="ECO:0000256" key="1">
    <source>
        <dbReference type="SAM" id="Phobius"/>
    </source>
</evidence>
<keyword evidence="1" id="KW-1133">Transmembrane helix</keyword>
<gene>
    <name evidence="2" type="ORF">GCM10011365_02050</name>
</gene>
<protein>
    <recommendedName>
        <fullName evidence="4">DUF4064 domain-containing protein</fullName>
    </recommendedName>
</protein>
<keyword evidence="1" id="KW-0472">Membrane</keyword>
<reference evidence="2" key="2">
    <citation type="submission" date="2020-09" db="EMBL/GenBank/DDBJ databases">
        <authorList>
            <person name="Sun Q."/>
            <person name="Zhou Y."/>
        </authorList>
    </citation>
    <scope>NUCLEOTIDE SEQUENCE</scope>
    <source>
        <strain evidence="2">CGMCC 1.12181</strain>
    </source>
</reference>
<evidence type="ECO:0000313" key="3">
    <source>
        <dbReference type="Proteomes" id="UP000605253"/>
    </source>
</evidence>
<reference evidence="2" key="1">
    <citation type="journal article" date="2014" name="Int. J. Syst. Evol. Microbiol.">
        <title>Complete genome sequence of Corynebacterium casei LMG S-19264T (=DSM 44701T), isolated from a smear-ripened cheese.</title>
        <authorList>
            <consortium name="US DOE Joint Genome Institute (JGI-PGF)"/>
            <person name="Walter F."/>
            <person name="Albersmeier A."/>
            <person name="Kalinowski J."/>
            <person name="Ruckert C."/>
        </authorList>
    </citation>
    <scope>NUCLEOTIDE SEQUENCE</scope>
    <source>
        <strain evidence="2">CGMCC 1.12181</strain>
    </source>
</reference>
<keyword evidence="3" id="KW-1185">Reference proteome</keyword>
<dbReference type="EMBL" id="BMEO01000001">
    <property type="protein sequence ID" value="GGF84664.1"/>
    <property type="molecule type" value="Genomic_DNA"/>
</dbReference>
<name>A0A917CD03_9GAMM</name>
<sequence>MKVAAGVILIIAAVFNLFAGLAYLGGGAASTGFSKAMNSTHMEQTRSQMTEEQRAEMDKASEAMGSGGMGLMAFGVFLLVSVGILIAGAVFLFTAKKAQFIMVAGGVAILAEVIGILITSFGITNVVGLVGGALAIYCAKTMGGNANAPIETV</sequence>
<dbReference type="Proteomes" id="UP000605253">
    <property type="component" value="Unassembled WGS sequence"/>
</dbReference>
<dbReference type="RefSeq" id="WP_188363804.1">
    <property type="nucleotide sequence ID" value="NZ_BAABJF010000011.1"/>
</dbReference>
<organism evidence="2 3">
    <name type="scientific">Marinicella pacifica</name>
    <dbReference type="NCBI Taxonomy" id="1171543"/>
    <lineage>
        <taxon>Bacteria</taxon>
        <taxon>Pseudomonadati</taxon>
        <taxon>Pseudomonadota</taxon>
        <taxon>Gammaproteobacteria</taxon>
        <taxon>Lysobacterales</taxon>
        <taxon>Marinicellaceae</taxon>
        <taxon>Marinicella</taxon>
    </lineage>
</organism>
<evidence type="ECO:0008006" key="4">
    <source>
        <dbReference type="Google" id="ProtNLM"/>
    </source>
</evidence>
<evidence type="ECO:0000313" key="2">
    <source>
        <dbReference type="EMBL" id="GGF84664.1"/>
    </source>
</evidence>
<comment type="caution">
    <text evidence="2">The sequence shown here is derived from an EMBL/GenBank/DDBJ whole genome shotgun (WGS) entry which is preliminary data.</text>
</comment>
<feature type="transmembrane region" description="Helical" evidence="1">
    <location>
        <begin position="100"/>
        <end position="123"/>
    </location>
</feature>
<dbReference type="AlphaFoldDB" id="A0A917CD03"/>
<feature type="transmembrane region" description="Helical" evidence="1">
    <location>
        <begin position="71"/>
        <end position="93"/>
    </location>
</feature>